<dbReference type="EMBL" id="LAQJ01000209">
    <property type="protein sequence ID" value="KKO19216.1"/>
    <property type="molecule type" value="Genomic_DNA"/>
</dbReference>
<reference evidence="1 2" key="1">
    <citation type="journal article" date="2013" name="BMC Microbiol.">
        <title>Identification of the type II cytochrome c maturation pathway in anammox bacteria by comparative genomics.</title>
        <authorList>
            <person name="Ferousi C."/>
            <person name="Speth D.R."/>
            <person name="Reimann J."/>
            <person name="Op den Camp H.J."/>
            <person name="Allen J.W."/>
            <person name="Keltjens J.T."/>
            <person name="Jetten M.S."/>
        </authorList>
    </citation>
    <scope>NUCLEOTIDE SEQUENCE [LARGE SCALE GENOMIC DNA]</scope>
    <source>
        <strain evidence="1">RU1</strain>
    </source>
</reference>
<name>A0A0M2UW76_9BACT</name>
<protein>
    <submittedName>
        <fullName evidence="1">Uncharacterized protein</fullName>
    </submittedName>
</protein>
<evidence type="ECO:0000313" key="1">
    <source>
        <dbReference type="EMBL" id="KKO19216.1"/>
    </source>
</evidence>
<accession>A0A0M2UW76</accession>
<comment type="caution">
    <text evidence="1">The sequence shown here is derived from an EMBL/GenBank/DDBJ whole genome shotgun (WGS) entry which is preliminary data.</text>
</comment>
<gene>
    <name evidence="1" type="ORF">BROFUL_02094</name>
</gene>
<dbReference type="Proteomes" id="UP000034954">
    <property type="component" value="Unassembled WGS sequence"/>
</dbReference>
<dbReference type="AlphaFoldDB" id="A0A0M2UW76"/>
<proteinExistence type="predicted"/>
<keyword evidence="2" id="KW-1185">Reference proteome</keyword>
<evidence type="ECO:0000313" key="2">
    <source>
        <dbReference type="Proteomes" id="UP000034954"/>
    </source>
</evidence>
<organism evidence="1 2">
    <name type="scientific">Candidatus Brocadia fulgida</name>
    <dbReference type="NCBI Taxonomy" id="380242"/>
    <lineage>
        <taxon>Bacteria</taxon>
        <taxon>Pseudomonadati</taxon>
        <taxon>Planctomycetota</taxon>
        <taxon>Candidatus Brocadiia</taxon>
        <taxon>Candidatus Brocadiales</taxon>
        <taxon>Candidatus Brocadiaceae</taxon>
        <taxon>Candidatus Brocadia</taxon>
    </lineage>
</organism>
<sequence length="136" mass="15982">MSERLLRFTRNDNVPCAIKVHGRCHCEGLFRSNLPVFIKEIWLRLRRAIILPYKSFLFLQVFSQPYLSLVRRYCLFIREGLLRFTRNDNMPCAIKVHGRCHCEGPFSKQSPRFHKGNLVAAVLRYEIVIPESLCNS</sequence>